<feature type="domain" description="Heme-copper oxidase subunit III family profile" evidence="8">
    <location>
        <begin position="1"/>
        <end position="199"/>
    </location>
</feature>
<keyword evidence="4 7" id="KW-0812">Transmembrane</keyword>
<evidence type="ECO:0000256" key="3">
    <source>
        <dbReference type="ARBA" id="ARBA00022475"/>
    </source>
</evidence>
<evidence type="ECO:0000259" key="8">
    <source>
        <dbReference type="PROSITE" id="PS50253"/>
    </source>
</evidence>
<evidence type="ECO:0000256" key="6">
    <source>
        <dbReference type="ARBA" id="ARBA00023136"/>
    </source>
</evidence>
<comment type="subcellular location">
    <subcellularLocation>
        <location evidence="1">Cell membrane</location>
        <topology evidence="1">Multi-pass membrane protein</topology>
    </subcellularLocation>
</comment>
<dbReference type="Gene3D" id="1.20.120.80">
    <property type="entry name" value="Cytochrome c oxidase, subunit III, four-helix bundle"/>
    <property type="match status" value="1"/>
</dbReference>
<feature type="transmembrane region" description="Helical" evidence="7">
    <location>
        <begin position="137"/>
        <end position="161"/>
    </location>
</feature>
<dbReference type="Pfam" id="PF00510">
    <property type="entry name" value="COX3"/>
    <property type="match status" value="1"/>
</dbReference>
<proteinExistence type="inferred from homology"/>
<evidence type="ECO:0000313" key="9">
    <source>
        <dbReference type="EMBL" id="CAB4590307.1"/>
    </source>
</evidence>
<dbReference type="GO" id="GO:0019646">
    <property type="term" value="P:aerobic electron transport chain"/>
    <property type="evidence" value="ECO:0007669"/>
    <property type="project" value="InterPro"/>
</dbReference>
<dbReference type="PROSITE" id="PS50253">
    <property type="entry name" value="COX3"/>
    <property type="match status" value="1"/>
</dbReference>
<evidence type="ECO:0000256" key="1">
    <source>
        <dbReference type="ARBA" id="ARBA00004651"/>
    </source>
</evidence>
<comment type="similarity">
    <text evidence="2">Belongs to the cytochrome c oxidase subunit 3 family.</text>
</comment>
<sequence length="199" mass="21623">MLALPPAPSAPARRQVFVGTALAVAASTTLLGGMLATWLQFRADAPLRESAKRGLIRDWMPEKIVVPEVAANMMVIGLCVVCIMAQWAVYSAKRVDRTHAGLAFGLTAMFGLMVVNAQVFIWTQMGVAVNDGAFHTMFYAITGTMTLLMVAGIVFTAVAAFRFLGGRTKELEVVSASALYWYFLTAAFTAVWFVVYVQK</sequence>
<feature type="transmembrane region" description="Helical" evidence="7">
    <location>
        <begin position="102"/>
        <end position="125"/>
    </location>
</feature>
<feature type="transmembrane region" description="Helical" evidence="7">
    <location>
        <begin position="173"/>
        <end position="195"/>
    </location>
</feature>
<dbReference type="SUPFAM" id="SSF81452">
    <property type="entry name" value="Cytochrome c oxidase subunit III-like"/>
    <property type="match status" value="1"/>
</dbReference>
<dbReference type="EMBL" id="CAEZTS010000172">
    <property type="protein sequence ID" value="CAB4590307.1"/>
    <property type="molecule type" value="Genomic_DNA"/>
</dbReference>
<keyword evidence="3" id="KW-1003">Cell membrane</keyword>
<evidence type="ECO:0000256" key="2">
    <source>
        <dbReference type="ARBA" id="ARBA00010581"/>
    </source>
</evidence>
<accession>A0A6J6FNJ4</accession>
<dbReference type="AlphaFoldDB" id="A0A6J6FNJ4"/>
<dbReference type="PANTHER" id="PTHR11403:SF2">
    <property type="entry name" value="CYTOCHROME BO(3) UBIQUINOL OXIDASE SUBUNIT 3"/>
    <property type="match status" value="1"/>
</dbReference>
<dbReference type="GO" id="GO:0005886">
    <property type="term" value="C:plasma membrane"/>
    <property type="evidence" value="ECO:0007669"/>
    <property type="project" value="UniProtKB-SubCell"/>
</dbReference>
<protein>
    <submittedName>
        <fullName evidence="9">Unannotated protein</fullName>
    </submittedName>
</protein>
<dbReference type="InterPro" id="IPR035973">
    <property type="entry name" value="Cyt_c_oxidase_su3-like_sf"/>
</dbReference>
<dbReference type="InterPro" id="IPR013833">
    <property type="entry name" value="Cyt_c_oxidase_su3_a-hlx"/>
</dbReference>
<keyword evidence="6 7" id="KW-0472">Membrane</keyword>
<dbReference type="InterPro" id="IPR024791">
    <property type="entry name" value="Cyt_c/ubiquinol_Oxase_su3"/>
</dbReference>
<evidence type="ECO:0000256" key="5">
    <source>
        <dbReference type="ARBA" id="ARBA00022989"/>
    </source>
</evidence>
<organism evidence="9">
    <name type="scientific">freshwater metagenome</name>
    <dbReference type="NCBI Taxonomy" id="449393"/>
    <lineage>
        <taxon>unclassified sequences</taxon>
        <taxon>metagenomes</taxon>
        <taxon>ecological metagenomes</taxon>
    </lineage>
</organism>
<reference evidence="9" key="1">
    <citation type="submission" date="2020-05" db="EMBL/GenBank/DDBJ databases">
        <authorList>
            <person name="Chiriac C."/>
            <person name="Salcher M."/>
            <person name="Ghai R."/>
            <person name="Kavagutti S V."/>
        </authorList>
    </citation>
    <scope>NUCLEOTIDE SEQUENCE</scope>
</reference>
<gene>
    <name evidence="9" type="ORF">UFOPK1722_01602</name>
</gene>
<dbReference type="InterPro" id="IPR000298">
    <property type="entry name" value="Cyt_c_oxidase-like_su3"/>
</dbReference>
<name>A0A6J6FNJ4_9ZZZZ</name>
<feature type="transmembrane region" description="Helical" evidence="7">
    <location>
        <begin position="16"/>
        <end position="39"/>
    </location>
</feature>
<dbReference type="GO" id="GO:0004129">
    <property type="term" value="F:cytochrome-c oxidase activity"/>
    <property type="evidence" value="ECO:0007669"/>
    <property type="project" value="InterPro"/>
</dbReference>
<dbReference type="PANTHER" id="PTHR11403">
    <property type="entry name" value="CYTOCHROME C OXIDASE SUBUNIT III"/>
    <property type="match status" value="1"/>
</dbReference>
<keyword evidence="5 7" id="KW-1133">Transmembrane helix</keyword>
<evidence type="ECO:0000256" key="7">
    <source>
        <dbReference type="SAM" id="Phobius"/>
    </source>
</evidence>
<feature type="transmembrane region" description="Helical" evidence="7">
    <location>
        <begin position="69"/>
        <end position="90"/>
    </location>
</feature>
<evidence type="ECO:0000256" key="4">
    <source>
        <dbReference type="ARBA" id="ARBA00022692"/>
    </source>
</evidence>